<name>A0A183GMQ7_HELPZ</name>
<protein>
    <submittedName>
        <fullName evidence="4">Integrase catalytic domain-containing protein</fullName>
    </submittedName>
</protein>
<dbReference type="Gene3D" id="3.30.420.10">
    <property type="entry name" value="Ribonuclease H-like superfamily/Ribonuclease H"/>
    <property type="match status" value="1"/>
</dbReference>
<dbReference type="Proteomes" id="UP000050761">
    <property type="component" value="Unassembled WGS sequence"/>
</dbReference>
<accession>A0A183GMQ7</accession>
<dbReference type="Pfam" id="PF18701">
    <property type="entry name" value="DUF5641"/>
    <property type="match status" value="1"/>
</dbReference>
<dbReference type="InterPro" id="IPR040676">
    <property type="entry name" value="DUF5641"/>
</dbReference>
<keyword evidence="3" id="KW-1185">Reference proteome</keyword>
<dbReference type="InterPro" id="IPR001584">
    <property type="entry name" value="Integrase_cat-core"/>
</dbReference>
<proteinExistence type="predicted"/>
<evidence type="ECO:0000313" key="4">
    <source>
        <dbReference type="WBParaSite" id="HPBE_0002397701-mRNA-1"/>
    </source>
</evidence>
<gene>
    <name evidence="2" type="ORF">HPBE_LOCUS23976</name>
</gene>
<reference evidence="2 3" key="1">
    <citation type="submission" date="2018-11" db="EMBL/GenBank/DDBJ databases">
        <authorList>
            <consortium name="Pathogen Informatics"/>
        </authorList>
    </citation>
    <scope>NUCLEOTIDE SEQUENCE [LARGE SCALE GENOMIC DNA]</scope>
</reference>
<dbReference type="WBParaSite" id="HPBE_0002397701-mRNA-1">
    <property type="protein sequence ID" value="HPBE_0002397701-mRNA-1"/>
    <property type="gene ID" value="HPBE_0002397701"/>
</dbReference>
<dbReference type="OrthoDB" id="5871302at2759"/>
<dbReference type="PANTHER" id="PTHR47331">
    <property type="entry name" value="PHD-TYPE DOMAIN-CONTAINING PROTEIN"/>
    <property type="match status" value="1"/>
</dbReference>
<evidence type="ECO:0000259" key="1">
    <source>
        <dbReference type="PROSITE" id="PS50994"/>
    </source>
</evidence>
<dbReference type="SUPFAM" id="SSF53098">
    <property type="entry name" value="Ribonuclease H-like"/>
    <property type="match status" value="1"/>
</dbReference>
<dbReference type="GO" id="GO:0015074">
    <property type="term" value="P:DNA integration"/>
    <property type="evidence" value="ECO:0007669"/>
    <property type="project" value="InterPro"/>
</dbReference>
<dbReference type="InterPro" id="IPR036397">
    <property type="entry name" value="RNaseH_sf"/>
</dbReference>
<dbReference type="EMBL" id="UZAH01035691">
    <property type="protein sequence ID" value="VDP42141.1"/>
    <property type="molecule type" value="Genomic_DNA"/>
</dbReference>
<organism evidence="3 4">
    <name type="scientific">Heligmosomoides polygyrus</name>
    <name type="common">Parasitic roundworm</name>
    <dbReference type="NCBI Taxonomy" id="6339"/>
    <lineage>
        <taxon>Eukaryota</taxon>
        <taxon>Metazoa</taxon>
        <taxon>Ecdysozoa</taxon>
        <taxon>Nematoda</taxon>
        <taxon>Chromadorea</taxon>
        <taxon>Rhabditida</taxon>
        <taxon>Rhabditina</taxon>
        <taxon>Rhabditomorpha</taxon>
        <taxon>Strongyloidea</taxon>
        <taxon>Heligmosomidae</taxon>
        <taxon>Heligmosomoides</taxon>
    </lineage>
</organism>
<sequence length="334" mass="38514">MNNLPYKYPDQGHLPARRVTRSRPFEHVGLDYFGPLSVKGEGGPEKCYGCIITCLVTRLVHLDLVSDVSTIAFLHMLRRFFARRGVPKSITSDNAPTFALGDVILSEWLERARDDPKIAKEISNRQINWTYNTPYAPWQGGVYERLIRSVKLVMYKSLGKVIPTREELGTLIVEIESMLNTRPLLYVEEEEGSERVLRPIDFLQNEFEVLPPMHAADAQVEDQDYLSPAERLASQTKLQVVQAIDSSSRITEQFWQQWQSQYLTSLREKHQKEVGHKRGSSIVPKEGQVVLICDTLQPRFMWKLGRIDDMTQTLSDDTFLETVMKRQERSWTDV</sequence>
<feature type="domain" description="Integrase catalytic" evidence="1">
    <location>
        <begin position="20"/>
        <end position="207"/>
    </location>
</feature>
<dbReference type="GO" id="GO:0003676">
    <property type="term" value="F:nucleic acid binding"/>
    <property type="evidence" value="ECO:0007669"/>
    <property type="project" value="InterPro"/>
</dbReference>
<reference evidence="4" key="2">
    <citation type="submission" date="2019-09" db="UniProtKB">
        <authorList>
            <consortium name="WormBaseParasite"/>
        </authorList>
    </citation>
    <scope>IDENTIFICATION</scope>
</reference>
<dbReference type="PROSITE" id="PS50994">
    <property type="entry name" value="INTEGRASE"/>
    <property type="match status" value="1"/>
</dbReference>
<evidence type="ECO:0000313" key="3">
    <source>
        <dbReference type="Proteomes" id="UP000050761"/>
    </source>
</evidence>
<dbReference type="AlphaFoldDB" id="A0A183GMQ7"/>
<accession>A0A3P8DEJ4</accession>
<dbReference type="InterPro" id="IPR012337">
    <property type="entry name" value="RNaseH-like_sf"/>
</dbReference>
<evidence type="ECO:0000313" key="2">
    <source>
        <dbReference type="EMBL" id="VDP42141.1"/>
    </source>
</evidence>